<keyword evidence="3" id="KW-1185">Reference proteome</keyword>
<feature type="domain" description="FAS1-like dehydratase" evidence="1">
    <location>
        <begin position="38"/>
        <end position="172"/>
    </location>
</feature>
<protein>
    <submittedName>
        <fullName evidence="2">MaoC family dehydratase N-terminal domain-containing protein</fullName>
    </submittedName>
</protein>
<dbReference type="EMBL" id="CP073720">
    <property type="protein sequence ID" value="UWP85620.1"/>
    <property type="molecule type" value="Genomic_DNA"/>
</dbReference>
<name>A0ABY5W8D4_9ACTN</name>
<proteinExistence type="predicted"/>
<dbReference type="InterPro" id="IPR039569">
    <property type="entry name" value="FAS1-like_DH_region"/>
</dbReference>
<reference evidence="2" key="1">
    <citation type="submission" date="2021-04" db="EMBL/GenBank/DDBJ databases">
        <authorList>
            <person name="Hartkoorn R.C."/>
            <person name="Beaudoing E."/>
            <person name="Hot D."/>
        </authorList>
    </citation>
    <scope>NUCLEOTIDE SEQUENCE</scope>
    <source>
        <strain evidence="2">NRRL B-16292</strain>
    </source>
</reference>
<dbReference type="RefSeq" id="WP_259863767.1">
    <property type="nucleotide sequence ID" value="NZ_BAAAST010000012.1"/>
</dbReference>
<dbReference type="Pfam" id="PF13452">
    <property type="entry name" value="FAS1_DH_region"/>
    <property type="match status" value="1"/>
</dbReference>
<reference evidence="2" key="2">
    <citation type="submission" date="2022-09" db="EMBL/GenBank/DDBJ databases">
        <title>Biosynthetic gene clusters of Dactylosporangioum fulvum.</title>
        <authorList>
            <person name="Caradec T."/>
        </authorList>
    </citation>
    <scope>NUCLEOTIDE SEQUENCE</scope>
    <source>
        <strain evidence="2">NRRL B-16292</strain>
    </source>
</reference>
<evidence type="ECO:0000259" key="1">
    <source>
        <dbReference type="Pfam" id="PF13452"/>
    </source>
</evidence>
<accession>A0ABY5W8D4</accession>
<organism evidence="2 3">
    <name type="scientific">Dactylosporangium fulvum</name>
    <dbReference type="NCBI Taxonomy" id="53359"/>
    <lineage>
        <taxon>Bacteria</taxon>
        <taxon>Bacillati</taxon>
        <taxon>Actinomycetota</taxon>
        <taxon>Actinomycetes</taxon>
        <taxon>Micromonosporales</taxon>
        <taxon>Micromonosporaceae</taxon>
        <taxon>Dactylosporangium</taxon>
    </lineage>
</organism>
<sequence length="192" mass="21391">MTAPNRGPEASGGPVVDELHTRLLTFVGRTSGSPRVAPDAVNEPMIRHWCQAMSDWNPAYTDPDRARTGPFRQTVAPPAMLQSWTHHDRRCPSPKQSGNAEEELVAELADAGYTSVVATGCTLRIARYLTVGERVRYQATIRSISPRKSTALGEGYFITTEMRYTDDADELVGSVDFVTLRFRPRRPRERGE</sequence>
<evidence type="ECO:0000313" key="2">
    <source>
        <dbReference type="EMBL" id="UWP85620.1"/>
    </source>
</evidence>
<evidence type="ECO:0000313" key="3">
    <source>
        <dbReference type="Proteomes" id="UP001059617"/>
    </source>
</evidence>
<dbReference type="Gene3D" id="3.10.129.10">
    <property type="entry name" value="Hotdog Thioesterase"/>
    <property type="match status" value="1"/>
</dbReference>
<dbReference type="InterPro" id="IPR029069">
    <property type="entry name" value="HotDog_dom_sf"/>
</dbReference>
<gene>
    <name evidence="2" type="ORF">Dfulv_15795</name>
</gene>
<dbReference type="Proteomes" id="UP001059617">
    <property type="component" value="Chromosome"/>
</dbReference>
<dbReference type="SUPFAM" id="SSF54637">
    <property type="entry name" value="Thioesterase/thiol ester dehydrase-isomerase"/>
    <property type="match status" value="1"/>
</dbReference>